<dbReference type="InterPro" id="IPR055797">
    <property type="entry name" value="DUF7373"/>
</dbReference>
<name>H6R0T1_NOCCG</name>
<dbReference type="KEGG" id="ncy:NOCYR_0894"/>
<feature type="domain" description="DUF7373" evidence="3">
    <location>
        <begin position="74"/>
        <end position="272"/>
    </location>
</feature>
<keyword evidence="6" id="KW-1185">Reference proteome</keyword>
<dbReference type="eggNOG" id="ENOG5030Q6P">
    <property type="taxonomic scope" value="Bacteria"/>
</dbReference>
<keyword evidence="2" id="KW-0812">Transmembrane</keyword>
<evidence type="ECO:0000259" key="3">
    <source>
        <dbReference type="Pfam" id="PF24088"/>
    </source>
</evidence>
<dbReference type="InterPro" id="IPR056463">
    <property type="entry name" value="DUF7373_C"/>
</dbReference>
<evidence type="ECO:0000313" key="5">
    <source>
        <dbReference type="EMBL" id="CCF61705.1"/>
    </source>
</evidence>
<keyword evidence="2" id="KW-1133">Transmembrane helix</keyword>
<evidence type="ECO:0000256" key="1">
    <source>
        <dbReference type="SAM" id="MobiDB-lite"/>
    </source>
</evidence>
<feature type="transmembrane region" description="Helical" evidence="2">
    <location>
        <begin position="21"/>
        <end position="45"/>
    </location>
</feature>
<sequence>MMFDSVRSNPEKKAKPSTGRGTTSAVTYAIGALTMSVTLAVALGACAGSEPIHDKADLAHLDVGNYQAEPIELGNARNEKQAFIRESQRLADFVLLPFEIDPAYVQHDPARGMKSNVVENSKALSDLVINDTFDDLTDNLVAGWMNSWTTAGDVSEPRRTLHVAVMMFSDAETASRVGPALEYDDFTYNIENESVAIPRYPNTKAHWRPGISSIGSWTSHGRYVIFLKYVDGIAEPDLTPLVTQTERALDAQIPLLEQFDPTPPESRTTVPLDPDRILARTLPRGAAGFSSLVTPSGAYRGRGAFHTLTLHTLEFLDSAQIQAIGVGDSLVFRAGTEDQARELWNKWKPSVEESGPGRVTDPPQIGGNVECYTYLTDAGEPAGSHCVVQAGQYVAQVSSPHIQDLHQKAAAQYALLVSE</sequence>
<reference evidence="5 6" key="1">
    <citation type="journal article" date="2012" name="J. Bacteriol.">
        <title>Genome sequence of the human- and animal-pathogenic strain Nocardia cyriacigeorgica GUH-2.</title>
        <authorList>
            <person name="Zoropogui A."/>
            <person name="Pujic P."/>
            <person name="Normand P."/>
            <person name="Barbe V."/>
            <person name="Beaman B."/>
            <person name="Beaman L."/>
            <person name="Boiron P."/>
            <person name="Colinon C."/>
            <person name="Deredjian A."/>
            <person name="Graindorge A."/>
            <person name="Mangenot S."/>
            <person name="Nazaret S."/>
            <person name="Neto M."/>
            <person name="Petit S."/>
            <person name="Roche D."/>
            <person name="Vallenet D."/>
            <person name="Rodriguez-Nava V."/>
            <person name="Richard Y."/>
            <person name="Cournoyer B."/>
            <person name="Blaha D."/>
        </authorList>
    </citation>
    <scope>NUCLEOTIDE SEQUENCE [LARGE SCALE GENOMIC DNA]</scope>
    <source>
        <strain evidence="5 6">GUH-2</strain>
    </source>
</reference>
<evidence type="ECO:0000256" key="2">
    <source>
        <dbReference type="SAM" id="Phobius"/>
    </source>
</evidence>
<keyword evidence="2" id="KW-0472">Membrane</keyword>
<dbReference type="Proteomes" id="UP000008190">
    <property type="component" value="Chromosome"/>
</dbReference>
<dbReference type="HOGENOM" id="CLU_054533_0_0_11"/>
<dbReference type="AlphaFoldDB" id="H6R0T1"/>
<gene>
    <name evidence="5" type="ordered locus">NOCYR_0894</name>
</gene>
<feature type="domain" description="DUF7373" evidence="4">
    <location>
        <begin position="278"/>
        <end position="418"/>
    </location>
</feature>
<dbReference type="EMBL" id="FO082843">
    <property type="protein sequence ID" value="CCF61705.1"/>
    <property type="molecule type" value="Genomic_DNA"/>
</dbReference>
<proteinExistence type="predicted"/>
<evidence type="ECO:0000313" key="6">
    <source>
        <dbReference type="Proteomes" id="UP000008190"/>
    </source>
</evidence>
<accession>H6R0T1</accession>
<evidence type="ECO:0000259" key="4">
    <source>
        <dbReference type="Pfam" id="PF24092"/>
    </source>
</evidence>
<dbReference type="STRING" id="1127134.NOCYR_0894"/>
<dbReference type="Pfam" id="PF24092">
    <property type="entry name" value="DUF7373_C"/>
    <property type="match status" value="1"/>
</dbReference>
<feature type="region of interest" description="Disordered" evidence="1">
    <location>
        <begin position="1"/>
        <end position="22"/>
    </location>
</feature>
<dbReference type="Pfam" id="PF24088">
    <property type="entry name" value="DUF7373"/>
    <property type="match status" value="1"/>
</dbReference>
<organism evidence="5 6">
    <name type="scientific">Nocardia cyriacigeorgica (strain GUH-2)</name>
    <dbReference type="NCBI Taxonomy" id="1127134"/>
    <lineage>
        <taxon>Bacteria</taxon>
        <taxon>Bacillati</taxon>
        <taxon>Actinomycetota</taxon>
        <taxon>Actinomycetes</taxon>
        <taxon>Mycobacteriales</taxon>
        <taxon>Nocardiaceae</taxon>
        <taxon>Nocardia</taxon>
    </lineage>
</organism>
<protein>
    <submittedName>
        <fullName evidence="5">Uncharacterized protein</fullName>
    </submittedName>
</protein>